<feature type="coiled-coil region" evidence="1">
    <location>
        <begin position="303"/>
        <end position="377"/>
    </location>
</feature>
<feature type="coiled-coil region" evidence="1">
    <location>
        <begin position="1139"/>
        <end position="1166"/>
    </location>
</feature>
<organism evidence="2 3">
    <name type="scientific">Shouchella lonarensis</name>
    <dbReference type="NCBI Taxonomy" id="1464122"/>
    <lineage>
        <taxon>Bacteria</taxon>
        <taxon>Bacillati</taxon>
        <taxon>Bacillota</taxon>
        <taxon>Bacilli</taxon>
        <taxon>Bacillales</taxon>
        <taxon>Bacillaceae</taxon>
        <taxon>Shouchella</taxon>
    </lineage>
</organism>
<feature type="coiled-coil region" evidence="1">
    <location>
        <begin position="1202"/>
        <end position="1229"/>
    </location>
</feature>
<dbReference type="PANTHER" id="PTHR23159:SF31">
    <property type="entry name" value="CENTROSOME-ASSOCIATED PROTEIN CEP250 ISOFORM X1"/>
    <property type="match status" value="1"/>
</dbReference>
<evidence type="ECO:0000313" key="2">
    <source>
        <dbReference type="EMBL" id="SDC66841.1"/>
    </source>
</evidence>
<dbReference type="EMBL" id="FMYM01000012">
    <property type="protein sequence ID" value="SDC66841.1"/>
    <property type="molecule type" value="Genomic_DNA"/>
</dbReference>
<gene>
    <name evidence="2" type="ORF">SAMN05421737_11274</name>
</gene>
<dbReference type="RefSeq" id="WP_090776547.1">
    <property type="nucleotide sequence ID" value="NZ_FMYM01000012.1"/>
</dbReference>
<feature type="coiled-coil region" evidence="1">
    <location>
        <begin position="452"/>
        <end position="483"/>
    </location>
</feature>
<evidence type="ECO:0008006" key="4">
    <source>
        <dbReference type="Google" id="ProtNLM"/>
    </source>
</evidence>
<proteinExistence type="predicted"/>
<feature type="coiled-coil region" evidence="1">
    <location>
        <begin position="1078"/>
        <end position="1112"/>
    </location>
</feature>
<dbReference type="PANTHER" id="PTHR23159">
    <property type="entry name" value="CENTROSOMAL PROTEIN 2"/>
    <property type="match status" value="1"/>
</dbReference>
<protein>
    <recommendedName>
        <fullName evidence="4">Chromosome segregation ATPase</fullName>
    </recommendedName>
</protein>
<evidence type="ECO:0000313" key="3">
    <source>
        <dbReference type="Proteomes" id="UP000242662"/>
    </source>
</evidence>
<dbReference type="Proteomes" id="UP000242662">
    <property type="component" value="Unassembled WGS sequence"/>
</dbReference>
<evidence type="ECO:0000256" key="1">
    <source>
        <dbReference type="SAM" id="Coils"/>
    </source>
</evidence>
<keyword evidence="1" id="KW-0175">Coiled coil</keyword>
<feature type="coiled-coil region" evidence="1">
    <location>
        <begin position="507"/>
        <end position="537"/>
    </location>
</feature>
<dbReference type="OrthoDB" id="9815057at2"/>
<reference evidence="3" key="1">
    <citation type="submission" date="2016-09" db="EMBL/GenBank/DDBJ databases">
        <authorList>
            <person name="Varghese N."/>
            <person name="Submissions S."/>
        </authorList>
    </citation>
    <scope>NUCLEOTIDE SEQUENCE [LARGE SCALE GENOMIC DNA]</scope>
    <source>
        <strain evidence="3">25nlg</strain>
    </source>
</reference>
<keyword evidence="3" id="KW-1185">Reference proteome</keyword>
<dbReference type="STRING" id="1464122.SAMN05421737_11274"/>
<feature type="coiled-coil region" evidence="1">
    <location>
        <begin position="746"/>
        <end position="834"/>
    </location>
</feature>
<sequence length="1486" mass="173764">MPKIDKIRISGLKYNSLKKHYGDLLLDFASGEEAQHTLITLVNGGGKGVFLQTLFQIMLPGTSWGPLNENKQYHHFFKGENGTFHPYTFHVGIQFRLDTVEERYLTIGVVATAEKRELNESDLEKQQSIEEKMVFYKHEHHTETGCSLSHLPFTKDDKVVAFHEFIQFLEEKRMSIHKYERHETFQQNLKTYGVYKKEWTVMRGINKHEGGVQDYFKDSQTNTKLYKEKIIPTISEILGNKQELANMYEIQVSIAEKLPELERRMSTYKAFLNKIDPLMREVQKEEESERNLELEMDYGMMVHKNLNEIIEREEADLTSISNDIDQLKNQQKDLEVKLENVDYAKIHREVSDHQQRIKHLEEKEEKYDQDIITFENKKQTLELDVEIRKYANCKSEVAETERHIKWIRSQKEQKDIQKRMSDIEKDMNLEWEHVQQLFKKTRQSYTDVMWKLNEEQKELKAHQKHKEKELQSIKVELATANREEKKYCTKLKSMEGDYGEKIDLKSKEILEGTIKDLEVQEKQLEKETDELKILKGKSGSLGKEVGRLGGLELSCKGDFNKKKKEAQLRAKKEATMANHIAETLRVDPPQTPSILWFQEMKGQLHKEIEEIEAGIVENQIETWTMKSQQSLNEDDYFIPNLDLKVVARALKERGISAVFGTEYICHLSESEKEDLKNKNPLIRYGLVISKEEWDILNQSKLLNDEVQSLVPIFVRGYFEDIQLSFGYMDDQTKELAFDVSKYQLWKEKIDEKLSRLEGRADEYVQVKKKFMSIVEDLRLLLQETSLEKLNNQLQDLEDSLRKTQHELREASDELNAVNEKQDQKERHVKGLERDIDTKKIEVLRLKDWVQEVHAHNERVKDIEHFLLEERKYENLLRSFSGKIEQMQQKIMKETVDHGAWLSKNNDKIAYYREVLGDIMMPVSEEARDTGETSTYYSENALSSMDNMYRHWSGLKNKQDQYSVELATYNERLNTQQEKVNEIIDILNNMDNGWKERDVPKEEIGQLKSLLDSVLCALNEVKEEKNRVNGKKGFVKGQLSIWIEDLKKAESNLGQKGCEPDPLIGKDLGDLQYMYQAKLDNAKKEINDVSKERESLEKQLQNLRLNQEKVSSRLGKTREIGVYDSGLIHQIESGKAEDIVNAWINKLKLLQEEVANQRNKRKKAYRDFKQIQSVESCDAGLIRKILDSLEEQFSIDSSTSKVIEVISNMKKVAKKEIEKEEQDAKQAMEARSLWTSRALKKFDSIIGHLHKMEKRMTVTNDNGYSFPLIRIDQNNLPGYSEQERIRLRLNHYFDRCMDDLIEKFEVLDTKNNEVKRRIRELVRDENIVEQALGGAFPKFEVYNMDTQNAFQYNKAHSRYFSRWEVINQGDDDITSGSGGQKLSARMIVMMMLLSFKKQGAGDSMWTPLISDNPFGQAISTHILDPIFSVAEKLKFQLLIVCPPELVKVEVSKRFPNYYQLELEKGKKGEKLVISGEEEHVTSSRRIL</sequence>
<name>A0A1G6NGK2_9BACI</name>
<accession>A0A1G6NGK2</accession>